<evidence type="ECO:0000313" key="3">
    <source>
        <dbReference type="EMBL" id="STS91026.1"/>
    </source>
</evidence>
<organism evidence="3 4">
    <name type="scientific">Klebsiella variicola</name>
    <dbReference type="NCBI Taxonomy" id="244366"/>
    <lineage>
        <taxon>Bacteria</taxon>
        <taxon>Pseudomonadati</taxon>
        <taxon>Pseudomonadota</taxon>
        <taxon>Gammaproteobacteria</taxon>
        <taxon>Enterobacterales</taxon>
        <taxon>Enterobacteriaceae</taxon>
        <taxon>Klebsiella/Raoultella group</taxon>
        <taxon>Klebsiella</taxon>
        <taxon>Klebsiella pneumoniae complex</taxon>
    </lineage>
</organism>
<dbReference type="GO" id="GO:0003700">
    <property type="term" value="F:DNA-binding transcription factor activity"/>
    <property type="evidence" value="ECO:0007669"/>
    <property type="project" value="TreeGrafter"/>
</dbReference>
<feature type="domain" description="LysR substrate-binding" evidence="2">
    <location>
        <begin position="3"/>
        <end position="178"/>
    </location>
</feature>
<dbReference type="AlphaFoldDB" id="A0A7H4ML26"/>
<accession>A0A7H4ML26</accession>
<dbReference type="GO" id="GO:0043565">
    <property type="term" value="F:sequence-specific DNA binding"/>
    <property type="evidence" value="ECO:0007669"/>
    <property type="project" value="TreeGrafter"/>
</dbReference>
<dbReference type="EMBL" id="UGKR01000003">
    <property type="protein sequence ID" value="STS91026.1"/>
    <property type="molecule type" value="Genomic_DNA"/>
</dbReference>
<comment type="caution">
    <text evidence="3">The sequence shown here is derived from an EMBL/GenBank/DDBJ whole genome shotgun (WGS) entry which is preliminary data.</text>
</comment>
<dbReference type="Pfam" id="PF03466">
    <property type="entry name" value="LysR_substrate"/>
    <property type="match status" value="1"/>
</dbReference>
<evidence type="ECO:0000313" key="4">
    <source>
        <dbReference type="Proteomes" id="UP000254545"/>
    </source>
</evidence>
<dbReference type="Gene3D" id="3.40.190.290">
    <property type="match status" value="1"/>
</dbReference>
<comment type="similarity">
    <text evidence="1">Belongs to the LysR transcriptional regulatory family.</text>
</comment>
<dbReference type="Proteomes" id="UP000254545">
    <property type="component" value="Unassembled WGS sequence"/>
</dbReference>
<dbReference type="SUPFAM" id="SSF53850">
    <property type="entry name" value="Periplasmic binding protein-like II"/>
    <property type="match status" value="1"/>
</dbReference>
<dbReference type="FunFam" id="3.40.190.290:FF:000012">
    <property type="entry name" value="Transcriptional regulator, LysR family"/>
    <property type="match status" value="1"/>
</dbReference>
<evidence type="ECO:0000256" key="1">
    <source>
        <dbReference type="ARBA" id="ARBA00009437"/>
    </source>
</evidence>
<reference evidence="3 4" key="1">
    <citation type="submission" date="2018-06" db="EMBL/GenBank/DDBJ databases">
        <authorList>
            <consortium name="Pathogen Informatics"/>
            <person name="Doyle S."/>
        </authorList>
    </citation>
    <scope>NUCLEOTIDE SEQUENCE [LARGE SCALE GENOMIC DNA]</scope>
    <source>
        <strain evidence="3 4">NCTC9177</strain>
    </source>
</reference>
<dbReference type="PANTHER" id="PTHR30537:SF1">
    <property type="entry name" value="HTH-TYPE TRANSCRIPTIONAL REGULATOR PGRR"/>
    <property type="match status" value="1"/>
</dbReference>
<proteinExistence type="inferred from homology"/>
<evidence type="ECO:0000259" key="2">
    <source>
        <dbReference type="Pfam" id="PF03466"/>
    </source>
</evidence>
<dbReference type="CDD" id="cd08474">
    <property type="entry name" value="PBP2_CrgA_like_5"/>
    <property type="match status" value="1"/>
</dbReference>
<gene>
    <name evidence="3" type="primary">dmlR_27</name>
    <name evidence="3" type="ORF">NCTC9177_04927</name>
</gene>
<name>A0A7H4ML26_KLEVA</name>
<sequence>MLQYPDINIEITVDNGLTDIVDGRFDAGVRLGEQVAKEMIAVRIAPDMRMAVVGSPAYLQQAGTPQTPWDLAQHRCINLRLPTRGGLYAWEFARDGRDIQVRVEGQVILNSLPQRIDAAEAGLGLAYVPDDCVAEALASGRLVQVLADWTPTFPGYHLYYPSRRQHTSAFTLLLETLRR</sequence>
<protein>
    <submittedName>
        <fullName evidence="3">LysR family transcriptional regulator</fullName>
    </submittedName>
</protein>
<dbReference type="PANTHER" id="PTHR30537">
    <property type="entry name" value="HTH-TYPE TRANSCRIPTIONAL REGULATOR"/>
    <property type="match status" value="1"/>
</dbReference>
<dbReference type="GO" id="GO:0006351">
    <property type="term" value="P:DNA-templated transcription"/>
    <property type="evidence" value="ECO:0007669"/>
    <property type="project" value="TreeGrafter"/>
</dbReference>
<dbReference type="InterPro" id="IPR005119">
    <property type="entry name" value="LysR_subst-bd"/>
</dbReference>
<dbReference type="InterPro" id="IPR058163">
    <property type="entry name" value="LysR-type_TF_proteobact-type"/>
</dbReference>